<reference evidence="9 10" key="1">
    <citation type="submission" date="2017-02" db="EMBL/GenBank/DDBJ databases">
        <title>Vagococcus cremeus sp. nov., isolated from the small intestine of a marten, Martes flavigula.</title>
        <authorList>
            <person name="Tak E.J."/>
            <person name="Bae J.-W."/>
        </authorList>
    </citation>
    <scope>NUCLEOTIDE SEQUENCE [LARGE SCALE GENOMIC DNA]</scope>
    <source>
        <strain evidence="9 10">D7T301</strain>
    </source>
</reference>
<dbReference type="NCBIfam" id="TIGR01767">
    <property type="entry name" value="MTRK"/>
    <property type="match status" value="1"/>
</dbReference>
<evidence type="ECO:0000259" key="8">
    <source>
        <dbReference type="Pfam" id="PF01636"/>
    </source>
</evidence>
<organism evidence="9 10">
    <name type="scientific">Vagococcus martis</name>
    <dbReference type="NCBI Taxonomy" id="1768210"/>
    <lineage>
        <taxon>Bacteria</taxon>
        <taxon>Bacillati</taxon>
        <taxon>Bacillota</taxon>
        <taxon>Bacilli</taxon>
        <taxon>Lactobacillales</taxon>
        <taxon>Enterococcaceae</taxon>
        <taxon>Vagococcus</taxon>
    </lineage>
</organism>
<sequence>MRQFDEHFLMSHDDVREYVSTYLGLFEEMDTLVVEEIGDGNINYVFKVTDPNSNKSVVVKQADILLRSSGRPLDINRNKIEADILKIQYDLMPEYIPEIYDYNEKMAALTMEDISAYKNLRYELLEKRQFPKLAEEISEFMANVLVSTSDLVWDRKDKKEQVKNFINIDMCDISEDLVFTEPYYDYKNQNIILEDNKEFVEEFVYQNEELSVQVAILRDKYMNYAQSLVHGDLHSGSIFANQEGIKIIDPEFAFYGPMGYDIGNVIGNLFFSLAHNDFFNTDASFKKWLSETIVSIYDLTKEKMSYVIKEKTTLPLYQNASFIENYVSTVMQDALGYAGTEMIRRTIGDSKVKEISSAPETSERIQMERVILTFAIDCIMDRDKIETGDQLIRCYRLVKSCTLK</sequence>
<dbReference type="Proteomes" id="UP000189970">
    <property type="component" value="Unassembled WGS sequence"/>
</dbReference>
<keyword evidence="6 9" id="KW-0418">Kinase</keyword>
<dbReference type="EMBL" id="MVAB01000001">
    <property type="protein sequence ID" value="OPF87762.1"/>
    <property type="molecule type" value="Genomic_DNA"/>
</dbReference>
<evidence type="ECO:0000256" key="3">
    <source>
        <dbReference type="ARBA" id="ARBA00012128"/>
    </source>
</evidence>
<dbReference type="SUPFAM" id="SSF56112">
    <property type="entry name" value="Protein kinase-like (PK-like)"/>
    <property type="match status" value="1"/>
</dbReference>
<dbReference type="Gene3D" id="3.30.200.20">
    <property type="entry name" value="Phosphorylase Kinase, domain 1"/>
    <property type="match status" value="1"/>
</dbReference>
<dbReference type="InterPro" id="IPR002575">
    <property type="entry name" value="Aminoglycoside_PTrfase"/>
</dbReference>
<dbReference type="PANTHER" id="PTHR34273">
    <property type="entry name" value="METHYLTHIORIBOSE KINASE"/>
    <property type="match status" value="1"/>
</dbReference>
<evidence type="ECO:0000256" key="7">
    <source>
        <dbReference type="ARBA" id="ARBA00022840"/>
    </source>
</evidence>
<evidence type="ECO:0000313" key="9">
    <source>
        <dbReference type="EMBL" id="OPF87762.1"/>
    </source>
</evidence>
<comment type="caution">
    <text evidence="9">The sequence shown here is derived from an EMBL/GenBank/DDBJ whole genome shotgun (WGS) entry which is preliminary data.</text>
</comment>
<comment type="similarity">
    <text evidence="1">Belongs to the methylthioribose kinase family.</text>
</comment>
<evidence type="ECO:0000256" key="6">
    <source>
        <dbReference type="ARBA" id="ARBA00022777"/>
    </source>
</evidence>
<evidence type="ECO:0000256" key="4">
    <source>
        <dbReference type="ARBA" id="ARBA00022679"/>
    </source>
</evidence>
<gene>
    <name evidence="9" type="ORF">BW731_05970</name>
</gene>
<dbReference type="PIRSF" id="PIRSF031134">
    <property type="entry name" value="MTRK"/>
    <property type="match status" value="1"/>
</dbReference>
<keyword evidence="5" id="KW-0547">Nucleotide-binding</keyword>
<dbReference type="EC" id="2.7.1.100" evidence="3"/>
<dbReference type="GO" id="GO:0005524">
    <property type="term" value="F:ATP binding"/>
    <property type="evidence" value="ECO:0007669"/>
    <property type="project" value="UniProtKB-KW"/>
</dbReference>
<protein>
    <recommendedName>
        <fullName evidence="3">S-methyl-5-thioribose kinase</fullName>
        <ecNumber evidence="3">2.7.1.100</ecNumber>
    </recommendedName>
</protein>
<dbReference type="RefSeq" id="WP_079346515.1">
    <property type="nucleotide sequence ID" value="NZ_MVAB01000001.1"/>
</dbReference>
<dbReference type="InterPro" id="IPR011009">
    <property type="entry name" value="Kinase-like_dom_sf"/>
</dbReference>
<keyword evidence="4" id="KW-0808">Transferase</keyword>
<dbReference type="GO" id="GO:0046522">
    <property type="term" value="F:S-methyl-5-thioribose kinase activity"/>
    <property type="evidence" value="ECO:0007669"/>
    <property type="project" value="UniProtKB-EC"/>
</dbReference>
<evidence type="ECO:0000256" key="1">
    <source>
        <dbReference type="ARBA" id="ARBA00010165"/>
    </source>
</evidence>
<dbReference type="PANTHER" id="PTHR34273:SF2">
    <property type="entry name" value="METHYLTHIORIBOSE KINASE"/>
    <property type="match status" value="1"/>
</dbReference>
<proteinExistence type="inferred from homology"/>
<dbReference type="GO" id="GO:0009086">
    <property type="term" value="P:methionine biosynthetic process"/>
    <property type="evidence" value="ECO:0007669"/>
    <property type="project" value="InterPro"/>
</dbReference>
<evidence type="ECO:0000313" key="10">
    <source>
        <dbReference type="Proteomes" id="UP000189970"/>
    </source>
</evidence>
<keyword evidence="10" id="KW-1185">Reference proteome</keyword>
<keyword evidence="7" id="KW-0067">ATP-binding</keyword>
<evidence type="ECO:0000256" key="2">
    <source>
        <dbReference type="ARBA" id="ARBA00011738"/>
    </source>
</evidence>
<accession>A0A1V4DH36</accession>
<dbReference type="Pfam" id="PF01636">
    <property type="entry name" value="APH"/>
    <property type="match status" value="1"/>
</dbReference>
<dbReference type="InterPro" id="IPR009212">
    <property type="entry name" value="Methylthioribose_kinase"/>
</dbReference>
<feature type="domain" description="Aminoglycoside phosphotransferase" evidence="8">
    <location>
        <begin position="34"/>
        <end position="268"/>
    </location>
</feature>
<evidence type="ECO:0000256" key="5">
    <source>
        <dbReference type="ARBA" id="ARBA00022741"/>
    </source>
</evidence>
<comment type="subunit">
    <text evidence="2">Homodimer.</text>
</comment>
<name>A0A1V4DH36_9ENTE</name>
<dbReference type="AlphaFoldDB" id="A0A1V4DH36"/>
<dbReference type="Gene3D" id="3.90.1200.10">
    <property type="match status" value="1"/>
</dbReference>